<dbReference type="EMBL" id="JAMZMK010001401">
    <property type="protein sequence ID" value="KAI7755244.1"/>
    <property type="molecule type" value="Genomic_DNA"/>
</dbReference>
<dbReference type="Proteomes" id="UP001206925">
    <property type="component" value="Unassembled WGS sequence"/>
</dbReference>
<gene>
    <name evidence="1" type="ORF">M8C21_008613</name>
</gene>
<evidence type="ECO:0000313" key="2">
    <source>
        <dbReference type="Proteomes" id="UP001206925"/>
    </source>
</evidence>
<protein>
    <submittedName>
        <fullName evidence="1">Uncharacterized protein</fullName>
    </submittedName>
</protein>
<reference evidence="1" key="1">
    <citation type="submission" date="2022-06" db="EMBL/GenBank/DDBJ databases">
        <title>Uncovering the hologenomic basis of an extraordinary plant invasion.</title>
        <authorList>
            <person name="Bieker V.C."/>
            <person name="Martin M.D."/>
            <person name="Gilbert T."/>
            <person name="Hodgins K."/>
            <person name="Battlay P."/>
            <person name="Petersen B."/>
            <person name="Wilson J."/>
        </authorList>
    </citation>
    <scope>NUCLEOTIDE SEQUENCE</scope>
    <source>
        <strain evidence="1">AA19_3_7</strain>
        <tissue evidence="1">Leaf</tissue>
    </source>
</reference>
<proteinExistence type="predicted"/>
<keyword evidence="2" id="KW-1185">Reference proteome</keyword>
<organism evidence="1 2">
    <name type="scientific">Ambrosia artemisiifolia</name>
    <name type="common">Common ragweed</name>
    <dbReference type="NCBI Taxonomy" id="4212"/>
    <lineage>
        <taxon>Eukaryota</taxon>
        <taxon>Viridiplantae</taxon>
        <taxon>Streptophyta</taxon>
        <taxon>Embryophyta</taxon>
        <taxon>Tracheophyta</taxon>
        <taxon>Spermatophyta</taxon>
        <taxon>Magnoliopsida</taxon>
        <taxon>eudicotyledons</taxon>
        <taxon>Gunneridae</taxon>
        <taxon>Pentapetalae</taxon>
        <taxon>asterids</taxon>
        <taxon>campanulids</taxon>
        <taxon>Asterales</taxon>
        <taxon>Asteraceae</taxon>
        <taxon>Asteroideae</taxon>
        <taxon>Heliantheae alliance</taxon>
        <taxon>Heliantheae</taxon>
        <taxon>Ambrosia</taxon>
    </lineage>
</organism>
<comment type="caution">
    <text evidence="1">The sequence shown here is derived from an EMBL/GenBank/DDBJ whole genome shotgun (WGS) entry which is preliminary data.</text>
</comment>
<name>A0AAD5GW17_AMBAR</name>
<sequence length="128" mass="15291">MCFVIDGWVLEIALKDYWKQYGKEQLYVVRRYHRSRRKVELDGTMKEILEQKNDHQQIKSHEHRFPENVGSLDMLEQLSKKDAIPSSWNDWKGALANNFESEVFYGNLRQLQVHDRSEDAANETWVHI</sequence>
<dbReference type="AlphaFoldDB" id="A0AAD5GW17"/>
<accession>A0AAD5GW17</accession>
<evidence type="ECO:0000313" key="1">
    <source>
        <dbReference type="EMBL" id="KAI7755244.1"/>
    </source>
</evidence>